<keyword evidence="3" id="KW-1185">Reference proteome</keyword>
<accession>A0A3S4AYK5</accession>
<dbReference type="EMBL" id="UWOC01000024">
    <property type="protein sequence ID" value="VCU07348.1"/>
    <property type="molecule type" value="Genomic_DNA"/>
</dbReference>
<name>A0A3S4AYK5_9BRAD</name>
<sequence>MDLSDQARHHVALGDGVDQGAFAAGAAHRRQDGARLRIGALDMAPPHRQRQRIAGGAARAHMIDDRERRRQLAVVQRHQPRHPGLARLAALAGEPAPPGQECRQHLPLEMLHRASVAQRAPARMQHQRDPFARHGRLRRLTAPLLGELEPEEPVGRQRDPERAVVDALEPRPAEHLDRHPAAPGGQVDLGPLGRARQVGDAQDHLGAVLPQIGEHRAIGGAQDRHRATAEDLAGLAHRDHALHPVVERRGAARLRLHVDGLIAVDRIHDGRQIEPGRITTREAAVAIRGPLHRRAHAVAIAQIDVVAHADLVAVVDDRGAGQGQEQAVHQLDLAAIVVHQRRQAAPDAEIDAGARIGRIGRPQIVALGVGHHFQRQLVVIAQEQRPLAVRRNVRRLAQDVVDGEAVLLGDRHVDARHQREVERHVAFVALAEIGAHVLRPLVRLGEQEGAGRVGVELGPQLLDDRVGLRQVLVDGAFALAQIRDGIEPETVDAEIEPAAHHLHHRPQDARIVEVEIGLVGEEAVPIVGARLRIEGPVRLLGVGEDDPGVEVLLVGIAPHVPVARIGAGPAAPRPLEPRMLVGGVVDDQLGDDLEAAPLRLLHEAAEVLHRAEVGIDPPIIGDVVAVVAAGARIERQEPQRGDAEVLEIVELRGQAAEVTDPVVVAVEERLDVDLIDHRVLVPHRVAGEVGGCRGGDVGEDVHRLLSRLMCVRKDDVGETSRSE</sequence>
<feature type="region of interest" description="Disordered" evidence="1">
    <location>
        <begin position="117"/>
        <end position="193"/>
    </location>
</feature>
<reference evidence="3" key="1">
    <citation type="submission" date="2018-10" db="EMBL/GenBank/DDBJ databases">
        <authorList>
            <person name="Peiro R."/>
            <person name="Begona"/>
            <person name="Cbmso G."/>
            <person name="Lopez M."/>
            <person name="Gonzalez S."/>
            <person name="Sacristan E."/>
            <person name="Castillo E."/>
        </authorList>
    </citation>
    <scope>NUCLEOTIDE SEQUENCE [LARGE SCALE GENOMIC DNA]</scope>
</reference>
<evidence type="ECO:0000313" key="2">
    <source>
        <dbReference type="EMBL" id="VCU07348.1"/>
    </source>
</evidence>
<dbReference type="AlphaFoldDB" id="A0A3S4AYK5"/>
<evidence type="ECO:0000313" key="3">
    <source>
        <dbReference type="Proteomes" id="UP000289200"/>
    </source>
</evidence>
<evidence type="ECO:0000256" key="1">
    <source>
        <dbReference type="SAM" id="MobiDB-lite"/>
    </source>
</evidence>
<gene>
    <name evidence="2" type="ORF">RHODGE_RHODGE_00450</name>
</gene>
<organism evidence="2 3">
    <name type="scientific">Rhodoplanes serenus</name>
    <dbReference type="NCBI Taxonomy" id="200615"/>
    <lineage>
        <taxon>Bacteria</taxon>
        <taxon>Pseudomonadati</taxon>
        <taxon>Pseudomonadota</taxon>
        <taxon>Alphaproteobacteria</taxon>
        <taxon>Hyphomicrobiales</taxon>
        <taxon>Nitrobacteraceae</taxon>
        <taxon>Rhodoplanes</taxon>
    </lineage>
</organism>
<protein>
    <submittedName>
        <fullName evidence="2">Uncharacterized protein</fullName>
    </submittedName>
</protein>
<feature type="compositionally biased region" description="Basic and acidic residues" evidence="1">
    <location>
        <begin position="153"/>
        <end position="180"/>
    </location>
</feature>
<proteinExistence type="predicted"/>
<dbReference type="Proteomes" id="UP000289200">
    <property type="component" value="Unassembled WGS sequence"/>
</dbReference>
<comment type="caution">
    <text evidence="2">The sequence shown here is derived from an EMBL/GenBank/DDBJ whole genome shotgun (WGS) entry which is preliminary data.</text>
</comment>